<dbReference type="PROSITE" id="PS51257">
    <property type="entry name" value="PROKAR_LIPOPROTEIN"/>
    <property type="match status" value="1"/>
</dbReference>
<evidence type="ECO:0000256" key="7">
    <source>
        <dbReference type="SAM" id="SignalP"/>
    </source>
</evidence>
<evidence type="ECO:0000256" key="3">
    <source>
        <dbReference type="ARBA" id="ARBA00023136"/>
    </source>
</evidence>
<keyword evidence="9" id="KW-1185">Reference proteome</keyword>
<dbReference type="Proteomes" id="UP000031928">
    <property type="component" value="Chromosome"/>
</dbReference>
<evidence type="ECO:0000313" key="9">
    <source>
        <dbReference type="Proteomes" id="UP000031928"/>
    </source>
</evidence>
<evidence type="ECO:0000256" key="1">
    <source>
        <dbReference type="ARBA" id="ARBA00022475"/>
    </source>
</evidence>
<proteinExistence type="predicted"/>
<evidence type="ECO:0000256" key="5">
    <source>
        <dbReference type="ARBA" id="ARBA00023288"/>
    </source>
</evidence>
<keyword evidence="5" id="KW-0449">Lipoprotein</keyword>
<dbReference type="AlphaFoldDB" id="A0A0B6TFI2"/>
<feature type="compositionally biased region" description="Low complexity" evidence="6">
    <location>
        <begin position="223"/>
        <end position="234"/>
    </location>
</feature>
<evidence type="ECO:0000313" key="8">
    <source>
        <dbReference type="EMBL" id="AJK68747.1"/>
    </source>
</evidence>
<evidence type="ECO:0000256" key="4">
    <source>
        <dbReference type="ARBA" id="ARBA00023139"/>
    </source>
</evidence>
<dbReference type="KEGG" id="cmq:B840_05675"/>
<gene>
    <name evidence="8" type="ORF">B840_05675</name>
</gene>
<dbReference type="Pfam" id="PF14041">
    <property type="entry name" value="Lipoprotein_21"/>
    <property type="match status" value="1"/>
</dbReference>
<reference evidence="8 9" key="1">
    <citation type="submission" date="2014-05" db="EMBL/GenBank/DDBJ databases">
        <title>Complete genome sequence of Corynebacterium marinum DSM 44953.</title>
        <authorList>
            <person name="Schaffert L."/>
            <person name="Albersmeier A."/>
            <person name="Kalinowski J."/>
            <person name="Ruckert C."/>
        </authorList>
    </citation>
    <scope>NUCLEOTIDE SEQUENCE [LARGE SCALE GENOMIC DNA]</scope>
    <source>
        <strain evidence="8 9">DSM 44953</strain>
    </source>
</reference>
<feature type="region of interest" description="Disordered" evidence="6">
    <location>
        <begin position="223"/>
        <end position="243"/>
    </location>
</feature>
<name>A0A0B6TFI2_9CORY</name>
<evidence type="ECO:0000256" key="6">
    <source>
        <dbReference type="SAM" id="MobiDB-lite"/>
    </source>
</evidence>
<keyword evidence="3" id="KW-0472">Membrane</keyword>
<feature type="chain" id="PRO_5039495346" evidence="7">
    <location>
        <begin position="27"/>
        <end position="388"/>
    </location>
</feature>
<keyword evidence="1" id="KW-1003">Cell membrane</keyword>
<feature type="compositionally biased region" description="Pro residues" evidence="6">
    <location>
        <begin position="62"/>
        <end position="71"/>
    </location>
</feature>
<dbReference type="InterPro" id="IPR025971">
    <property type="entry name" value="LppP/LprE"/>
</dbReference>
<feature type="signal peptide" evidence="7">
    <location>
        <begin position="1"/>
        <end position="26"/>
    </location>
</feature>
<sequence>MKLRRFFPLGFVLALALAGCTPDVLDAPSPVSETPEVTLGRAPSSALPATTEISTTPVSTRRPPPQQPSQPPAECGSPHLDLMSTPLGAWLGSQIIPTDQPGTSYYFSVADNQFDPCVELSWVTLSGTNGNAGQDDGNGSRFVHAVVFFAGEELITEPAPRQFNGTAAVERIDARSITVTHRDTDERGTETAPITYTLAEGQLLGEGQLPPDRRDNVRLDLTRAGPPAEGAPRPYGNANYRPWDEERPMGRQYSLMMGEEKITCDFALFNGVQLVCYSETSTPWPRTREIPEEKGTSANIARLNFQDPWEIRTSTGTFPAPGSDFEMLPGGSVTRIGDIFIDTRSEVVKIHDVNRAYLLGEGVAEPVEVPTFQLDTSRHPQDLLRWEG</sequence>
<dbReference type="OrthoDB" id="4402136at2"/>
<keyword evidence="4" id="KW-0564">Palmitate</keyword>
<dbReference type="EMBL" id="CP007790">
    <property type="protein sequence ID" value="AJK68747.1"/>
    <property type="molecule type" value="Genomic_DNA"/>
</dbReference>
<dbReference type="HOGENOM" id="CLU_749483_0_0_11"/>
<keyword evidence="2 7" id="KW-0732">Signal</keyword>
<feature type="region of interest" description="Disordered" evidence="6">
    <location>
        <begin position="29"/>
        <end position="79"/>
    </location>
</feature>
<accession>A0A0B6TFI2</accession>
<evidence type="ECO:0000256" key="2">
    <source>
        <dbReference type="ARBA" id="ARBA00022729"/>
    </source>
</evidence>
<organism evidence="8 9">
    <name type="scientific">Corynebacterium marinum DSM 44953</name>
    <dbReference type="NCBI Taxonomy" id="1224162"/>
    <lineage>
        <taxon>Bacteria</taxon>
        <taxon>Bacillati</taxon>
        <taxon>Actinomycetota</taxon>
        <taxon>Actinomycetes</taxon>
        <taxon>Mycobacteriales</taxon>
        <taxon>Corynebacteriaceae</taxon>
        <taxon>Corynebacterium</taxon>
    </lineage>
</organism>
<protein>
    <submittedName>
        <fullName evidence="8">Putative secreted protein</fullName>
    </submittedName>
</protein>